<evidence type="ECO:0000256" key="2">
    <source>
        <dbReference type="PROSITE-ProRule" id="PRU00169"/>
    </source>
</evidence>
<keyword evidence="7" id="KW-1185">Reference proteome</keyword>
<name>A0ABP6T577_9ACTN</name>
<dbReference type="Pfam" id="PF00486">
    <property type="entry name" value="Trans_reg_C"/>
    <property type="match status" value="1"/>
</dbReference>
<comment type="caution">
    <text evidence="6">The sequence shown here is derived from an EMBL/GenBank/DDBJ whole genome shotgun (WGS) entry which is preliminary data.</text>
</comment>
<gene>
    <name evidence="6" type="ORF">GCM10020369_51100</name>
</gene>
<dbReference type="InterPro" id="IPR011006">
    <property type="entry name" value="CheY-like_superfamily"/>
</dbReference>
<dbReference type="EMBL" id="BAAAYN010000035">
    <property type="protein sequence ID" value="GAA3391812.1"/>
    <property type="molecule type" value="Genomic_DNA"/>
</dbReference>
<feature type="domain" description="OmpR/PhoB-type" evidence="5">
    <location>
        <begin position="144"/>
        <end position="241"/>
    </location>
</feature>
<dbReference type="CDD" id="cd00383">
    <property type="entry name" value="trans_reg_C"/>
    <property type="match status" value="1"/>
</dbReference>
<dbReference type="PANTHER" id="PTHR48111">
    <property type="entry name" value="REGULATOR OF RPOS"/>
    <property type="match status" value="1"/>
</dbReference>
<feature type="modified residue" description="4-aspartylphosphate" evidence="2">
    <location>
        <position position="71"/>
    </location>
</feature>
<evidence type="ECO:0000313" key="6">
    <source>
        <dbReference type="EMBL" id="GAA3391812.1"/>
    </source>
</evidence>
<dbReference type="PROSITE" id="PS50110">
    <property type="entry name" value="RESPONSE_REGULATORY"/>
    <property type="match status" value="1"/>
</dbReference>
<dbReference type="Proteomes" id="UP001501676">
    <property type="component" value="Unassembled WGS sequence"/>
</dbReference>
<dbReference type="InterPro" id="IPR039420">
    <property type="entry name" value="WalR-like"/>
</dbReference>
<dbReference type="Gene3D" id="6.10.250.690">
    <property type="match status" value="1"/>
</dbReference>
<protein>
    <submittedName>
        <fullName evidence="6">Response regulator transcription factor</fullName>
    </submittedName>
</protein>
<evidence type="ECO:0000259" key="5">
    <source>
        <dbReference type="PROSITE" id="PS51755"/>
    </source>
</evidence>
<dbReference type="PANTHER" id="PTHR48111:SF28">
    <property type="entry name" value="TRANSCRIPTIONAL REGULATORY PROTEIN TCRX-RELATED"/>
    <property type="match status" value="1"/>
</dbReference>
<feature type="DNA-binding region" description="OmpR/PhoB-type" evidence="3">
    <location>
        <begin position="144"/>
        <end position="241"/>
    </location>
</feature>
<dbReference type="Gene3D" id="3.40.50.2300">
    <property type="match status" value="1"/>
</dbReference>
<dbReference type="SMART" id="SM00862">
    <property type="entry name" value="Trans_reg_C"/>
    <property type="match status" value="1"/>
</dbReference>
<evidence type="ECO:0000313" key="7">
    <source>
        <dbReference type="Proteomes" id="UP001501676"/>
    </source>
</evidence>
<dbReference type="Pfam" id="PF00072">
    <property type="entry name" value="Response_reg"/>
    <property type="match status" value="1"/>
</dbReference>
<keyword evidence="1 3" id="KW-0238">DNA-binding</keyword>
<dbReference type="SUPFAM" id="SSF52172">
    <property type="entry name" value="CheY-like"/>
    <property type="match status" value="1"/>
</dbReference>
<dbReference type="InterPro" id="IPR001789">
    <property type="entry name" value="Sig_transdc_resp-reg_receiver"/>
</dbReference>
<dbReference type="InterPro" id="IPR036388">
    <property type="entry name" value="WH-like_DNA-bd_sf"/>
</dbReference>
<dbReference type="PROSITE" id="PS51755">
    <property type="entry name" value="OMPR_PHOB"/>
    <property type="match status" value="1"/>
</dbReference>
<sequence>MPRTGNADRVTDLADLDAGAARVLVVDDDPRIAELLVTTLRFAGFTPTAVGSGTDALQLLAAHPPELVILDVMLPDVDGFDVARQLRRNGHRCPVLFLTARDTTNDKVTGLVLGGDDYVTKPFSVAEVIARAHALLRRVRGDTSTVLVYADLRMNDETHEVRRGDRLIELSPTEYRLLRYLLQNAGRVVSKAQILERVWQYDFGGDAGVVEKFMSHLRKRIDVVDPPLLQTVRGFGYVLRTPSR</sequence>
<feature type="domain" description="Response regulatory" evidence="4">
    <location>
        <begin position="22"/>
        <end position="136"/>
    </location>
</feature>
<accession>A0ABP6T577</accession>
<evidence type="ECO:0000256" key="1">
    <source>
        <dbReference type="ARBA" id="ARBA00023125"/>
    </source>
</evidence>
<evidence type="ECO:0000256" key="3">
    <source>
        <dbReference type="PROSITE-ProRule" id="PRU01091"/>
    </source>
</evidence>
<organism evidence="6 7">
    <name type="scientific">Cryptosporangium minutisporangium</name>
    <dbReference type="NCBI Taxonomy" id="113569"/>
    <lineage>
        <taxon>Bacteria</taxon>
        <taxon>Bacillati</taxon>
        <taxon>Actinomycetota</taxon>
        <taxon>Actinomycetes</taxon>
        <taxon>Cryptosporangiales</taxon>
        <taxon>Cryptosporangiaceae</taxon>
        <taxon>Cryptosporangium</taxon>
    </lineage>
</organism>
<dbReference type="InterPro" id="IPR001867">
    <property type="entry name" value="OmpR/PhoB-type_DNA-bd"/>
</dbReference>
<evidence type="ECO:0000259" key="4">
    <source>
        <dbReference type="PROSITE" id="PS50110"/>
    </source>
</evidence>
<reference evidence="7" key="1">
    <citation type="journal article" date="2019" name="Int. J. Syst. Evol. Microbiol.">
        <title>The Global Catalogue of Microorganisms (GCM) 10K type strain sequencing project: providing services to taxonomists for standard genome sequencing and annotation.</title>
        <authorList>
            <consortium name="The Broad Institute Genomics Platform"/>
            <consortium name="The Broad Institute Genome Sequencing Center for Infectious Disease"/>
            <person name="Wu L."/>
            <person name="Ma J."/>
        </authorList>
    </citation>
    <scope>NUCLEOTIDE SEQUENCE [LARGE SCALE GENOMIC DNA]</scope>
    <source>
        <strain evidence="7">JCM 9458</strain>
    </source>
</reference>
<dbReference type="SMART" id="SM00448">
    <property type="entry name" value="REC"/>
    <property type="match status" value="1"/>
</dbReference>
<proteinExistence type="predicted"/>
<keyword evidence="2" id="KW-0597">Phosphoprotein</keyword>
<dbReference type="Gene3D" id="1.10.10.10">
    <property type="entry name" value="Winged helix-like DNA-binding domain superfamily/Winged helix DNA-binding domain"/>
    <property type="match status" value="1"/>
</dbReference>